<dbReference type="Proteomes" id="UP000697472">
    <property type="component" value="Unassembled WGS sequence"/>
</dbReference>
<dbReference type="RefSeq" id="WP_205008872.1">
    <property type="nucleotide sequence ID" value="NZ_JAFBEH010000003.1"/>
</dbReference>
<feature type="transmembrane region" description="Helical" evidence="1">
    <location>
        <begin position="15"/>
        <end position="34"/>
    </location>
</feature>
<evidence type="ECO:0000256" key="1">
    <source>
        <dbReference type="SAM" id="Phobius"/>
    </source>
</evidence>
<evidence type="ECO:0000313" key="3">
    <source>
        <dbReference type="Proteomes" id="UP000697472"/>
    </source>
</evidence>
<dbReference type="EMBL" id="JAFBEH010000003">
    <property type="protein sequence ID" value="MBM7642006.1"/>
    <property type="molecule type" value="Genomic_DNA"/>
</dbReference>
<reference evidence="2 3" key="1">
    <citation type="submission" date="2021-01" db="EMBL/GenBank/DDBJ databases">
        <title>Genomic Encyclopedia of Type Strains, Phase IV (KMG-IV): sequencing the most valuable type-strain genomes for metagenomic binning, comparative biology and taxonomic classification.</title>
        <authorList>
            <person name="Goeker M."/>
        </authorList>
    </citation>
    <scope>NUCLEOTIDE SEQUENCE [LARGE SCALE GENOMIC DNA]</scope>
    <source>
        <strain evidence="2 3">DSM 27382</strain>
    </source>
</reference>
<proteinExistence type="predicted"/>
<keyword evidence="1" id="KW-1133">Transmembrane helix</keyword>
<feature type="transmembrane region" description="Helical" evidence="1">
    <location>
        <begin position="74"/>
        <end position="93"/>
    </location>
</feature>
<name>A0ABS2PQ55_9STRE</name>
<gene>
    <name evidence="2" type="ORF">JOC28_000298</name>
</gene>
<comment type="caution">
    <text evidence="2">The sequence shown here is derived from an EMBL/GenBank/DDBJ whole genome shotgun (WGS) entry which is preliminary data.</text>
</comment>
<feature type="transmembrane region" description="Helical" evidence="1">
    <location>
        <begin position="46"/>
        <end position="67"/>
    </location>
</feature>
<feature type="transmembrane region" description="Helical" evidence="1">
    <location>
        <begin position="105"/>
        <end position="123"/>
    </location>
</feature>
<keyword evidence="3" id="KW-1185">Reference proteome</keyword>
<organism evidence="2 3">
    <name type="scientific">Streptococcus loxodontisalivarius</name>
    <dbReference type="NCBI Taxonomy" id="1349415"/>
    <lineage>
        <taxon>Bacteria</taxon>
        <taxon>Bacillati</taxon>
        <taxon>Bacillota</taxon>
        <taxon>Bacilli</taxon>
        <taxon>Lactobacillales</taxon>
        <taxon>Streptococcaceae</taxon>
        <taxon>Streptococcus</taxon>
    </lineage>
</organism>
<keyword evidence="1" id="KW-0812">Transmembrane</keyword>
<keyword evidence="1" id="KW-0472">Membrane</keyword>
<accession>A0ABS2PQ55</accession>
<sequence length="131" mass="14532">MSTSVTKKTAIKGSIIYLAISIFCVIFTYVYELYSYGESSPYMRLMFLAPLISAAFFVLTAFGFTWLQNRASLLVFNSGIAIIVSACLVKGIIEVSGRTTTIDQPYWYVAIAFLVLSLILGLFKKNRKAAV</sequence>
<evidence type="ECO:0000313" key="2">
    <source>
        <dbReference type="EMBL" id="MBM7642006.1"/>
    </source>
</evidence>
<protein>
    <submittedName>
        <fullName evidence="2">Magnesium-transporting ATPase (P-type)</fullName>
    </submittedName>
</protein>